<dbReference type="RefSeq" id="WP_015067763.1">
    <property type="nucleotide sequence ID" value="NZ_CAXGIV010000042.1"/>
</dbReference>
<sequence length="279" mass="31106">MSYKSLSILYVIFLFSLAPNLAYAEVYLEWKESARHSYCDSAFEAGYESDGRPLHVSQAKHTKTAFGPSLSADGDSELGLGVIYHSTESWHIGKAGKHLKEGMTYSYAGKEKNIGSFSLPGGNSYKHHVLCLTKHGKQNIDNVRWVPANKSNIPAGAIRGFSGNERQYVCRVEYKGGYHPGKLIAQNGSCFFGYGGKEVASKSYQVLTVNPDVEPSFKRAAFYRCIAHENRNASCCNMLNNDQKPEFEMCVGKANSEATRQKFYNFCMKDKGIKCSEHR</sequence>
<dbReference type="InterPro" id="IPR006616">
    <property type="entry name" value="DM9_repeat"/>
</dbReference>
<dbReference type="PANTHER" id="PTHR31649:SF1">
    <property type="entry name" value="FARNESOIC ACID O-METHYL TRANSFERASE DOMAIN-CONTAINING PROTEIN"/>
    <property type="match status" value="1"/>
</dbReference>
<organism evidence="1 2">
    <name type="scientific">Alteromonas mediterranea</name>
    <dbReference type="NCBI Taxonomy" id="314275"/>
    <lineage>
        <taxon>Bacteria</taxon>
        <taxon>Pseudomonadati</taxon>
        <taxon>Pseudomonadota</taxon>
        <taxon>Gammaproteobacteria</taxon>
        <taxon>Alteromonadales</taxon>
        <taxon>Alteromonadaceae</taxon>
        <taxon>Alteromonas/Salinimonas group</taxon>
        <taxon>Alteromonas</taxon>
    </lineage>
</organism>
<accession>A0AAC8XLB5</accession>
<protein>
    <submittedName>
        <fullName evidence="1">Uncharacterized protein</fullName>
    </submittedName>
</protein>
<dbReference type="PANTHER" id="PTHR31649">
    <property type="entry name" value="AGAP009604-PA"/>
    <property type="match status" value="1"/>
</dbReference>
<dbReference type="Pfam" id="PF11901">
    <property type="entry name" value="DM9"/>
    <property type="match status" value="1"/>
</dbReference>
<proteinExistence type="predicted"/>
<dbReference type="SMART" id="SM00696">
    <property type="entry name" value="DM9"/>
    <property type="match status" value="1"/>
</dbReference>
<evidence type="ECO:0000313" key="2">
    <source>
        <dbReference type="Proteomes" id="UP000061468"/>
    </source>
</evidence>
<dbReference type="EMBL" id="CP013928">
    <property type="protein sequence ID" value="AMJ79413.1"/>
    <property type="molecule type" value="Genomic_DNA"/>
</dbReference>
<reference evidence="1 2" key="1">
    <citation type="submission" date="2015-12" db="EMBL/GenBank/DDBJ databases">
        <title>Intraspecies pangenome expansion in the marine bacterium Alteromonas.</title>
        <authorList>
            <person name="Lopez-Perez M."/>
            <person name="Rodriguez-Valera F."/>
        </authorList>
    </citation>
    <scope>NUCLEOTIDE SEQUENCE [LARGE SCALE GENOMIC DNA]</scope>
    <source>
        <strain evidence="1 2">UM8</strain>
    </source>
</reference>
<dbReference type="Proteomes" id="UP000061468">
    <property type="component" value="Chromosome"/>
</dbReference>
<dbReference type="AlphaFoldDB" id="A0AAC8XLB5"/>
<gene>
    <name evidence="1" type="ORF">AV942_14485</name>
</gene>
<evidence type="ECO:0000313" key="1">
    <source>
        <dbReference type="EMBL" id="AMJ79413.1"/>
    </source>
</evidence>
<name>A0AAC8XLB5_9ALTE</name>